<comment type="caution">
    <text evidence="2">The sequence shown here is derived from an EMBL/GenBank/DDBJ whole genome shotgun (WGS) entry which is preliminary data.</text>
</comment>
<proteinExistence type="predicted"/>
<evidence type="ECO:0000313" key="2">
    <source>
        <dbReference type="EMBL" id="RMY45531.1"/>
    </source>
</evidence>
<feature type="compositionally biased region" description="Basic residues" evidence="1">
    <location>
        <begin position="68"/>
        <end position="78"/>
    </location>
</feature>
<dbReference type="EMBL" id="QWIO01003292">
    <property type="protein sequence ID" value="RMY45531.1"/>
    <property type="molecule type" value="Genomic_DNA"/>
</dbReference>
<gene>
    <name evidence="2" type="ORF">D0864_15422</name>
</gene>
<protein>
    <submittedName>
        <fullName evidence="2">Uncharacterized protein</fullName>
    </submittedName>
</protein>
<accession>A0A3M7C0F9</accession>
<evidence type="ECO:0000256" key="1">
    <source>
        <dbReference type="SAM" id="MobiDB-lite"/>
    </source>
</evidence>
<reference evidence="2 3" key="1">
    <citation type="journal article" date="2018" name="BMC Genomics">
        <title>Genomic evidence for intraspecific hybridization in a clonal and extremely halotolerant yeast.</title>
        <authorList>
            <person name="Gostincar C."/>
            <person name="Stajich J.E."/>
            <person name="Zupancic J."/>
            <person name="Zalar P."/>
            <person name="Gunde-Cimerman N."/>
        </authorList>
    </citation>
    <scope>NUCLEOTIDE SEQUENCE [LARGE SCALE GENOMIC DNA]</scope>
    <source>
        <strain evidence="2 3">EXF-10513</strain>
    </source>
</reference>
<dbReference type="Proteomes" id="UP000269539">
    <property type="component" value="Unassembled WGS sequence"/>
</dbReference>
<sequence length="457" mass="50701">MSPASGATTTRCFNSLSDPAPPTASAPPRRRHTLWQRMKRQCSPAQTIEAPSRTWRKAFHRSSTVFKGRNKRLQKRPRSPTPHKSLSEPFSSSERRPELRTAAAFPVSRPQAAEDRPEPDTTPETNVKKRHSIFGISGLLQAFSFEVEKSFLTPVEKRILQHIHVVSSEGRFQDSHTSEPARLFMPDEDSSAALQAIQALTRHYSIHDKEILCRDLDRLLTKEQRNMLSKALHSHFEIFCQQPNRFVSPEAFQKEGTARLRICQGPLRAVTFAEASQRPPPPRNALHDATPPAGEIVIRHDIEISRDSSCLRGGGGTETSGTTFNLLDLGRRVKPLKDDHRPHPAIWWLAGGKINPGKPGLGVPTALTLRERRVVEDANREKVGFLGTLVGLRRVEVTRRQLREACKPLLTAHNDTTAAASDEAVEDAKEEAASVVREAPDICGAAGSTEMGAQGKQ</sequence>
<feature type="region of interest" description="Disordered" evidence="1">
    <location>
        <begin position="426"/>
        <end position="457"/>
    </location>
</feature>
<dbReference type="AlphaFoldDB" id="A0A3M7C0F9"/>
<evidence type="ECO:0000313" key="3">
    <source>
        <dbReference type="Proteomes" id="UP000269539"/>
    </source>
</evidence>
<feature type="compositionally biased region" description="Basic residues" evidence="1">
    <location>
        <begin position="28"/>
        <end position="40"/>
    </location>
</feature>
<organism evidence="2 3">
    <name type="scientific">Hortaea werneckii</name>
    <name type="common">Black yeast</name>
    <name type="synonym">Cladosporium werneckii</name>
    <dbReference type="NCBI Taxonomy" id="91943"/>
    <lineage>
        <taxon>Eukaryota</taxon>
        <taxon>Fungi</taxon>
        <taxon>Dikarya</taxon>
        <taxon>Ascomycota</taxon>
        <taxon>Pezizomycotina</taxon>
        <taxon>Dothideomycetes</taxon>
        <taxon>Dothideomycetidae</taxon>
        <taxon>Mycosphaerellales</taxon>
        <taxon>Teratosphaeriaceae</taxon>
        <taxon>Hortaea</taxon>
    </lineage>
</organism>
<feature type="region of interest" description="Disordered" evidence="1">
    <location>
        <begin position="1"/>
        <end position="128"/>
    </location>
</feature>
<name>A0A3M7C0F9_HORWE</name>
<feature type="compositionally biased region" description="Polar residues" evidence="1">
    <location>
        <begin position="1"/>
        <end position="17"/>
    </location>
</feature>